<evidence type="ECO:0000256" key="1">
    <source>
        <dbReference type="ARBA" id="ARBA00008857"/>
    </source>
</evidence>
<dbReference type="InterPro" id="IPR050808">
    <property type="entry name" value="Phage_Integrase"/>
</dbReference>
<dbReference type="InterPro" id="IPR013762">
    <property type="entry name" value="Integrase-like_cat_sf"/>
</dbReference>
<accession>A1WLK0</accession>
<dbReference type="Gene3D" id="1.10.443.10">
    <property type="entry name" value="Intergrase catalytic core"/>
    <property type="match status" value="1"/>
</dbReference>
<evidence type="ECO:0000256" key="4">
    <source>
        <dbReference type="ARBA" id="ARBA00023172"/>
    </source>
</evidence>
<comment type="similarity">
    <text evidence="1">Belongs to the 'phage' integrase family.</text>
</comment>
<dbReference type="GeneID" id="76461269"/>
<keyword evidence="2" id="KW-0229">DNA integration</keyword>
<dbReference type="HOGENOM" id="CLU_027562_0_0_4"/>
<dbReference type="RefSeq" id="WP_011810505.1">
    <property type="nucleotide sequence ID" value="NC_008786.1"/>
</dbReference>
<reference evidence="7" key="1">
    <citation type="submission" date="2006-12" db="EMBL/GenBank/DDBJ databases">
        <title>Complete sequence of chromosome 1 of Verminephrobacter eiseniae EF01-2.</title>
        <authorList>
            <person name="Copeland A."/>
            <person name="Lucas S."/>
            <person name="Lapidus A."/>
            <person name="Barry K."/>
            <person name="Detter J.C."/>
            <person name="Glavina del Rio T."/>
            <person name="Dalin E."/>
            <person name="Tice H."/>
            <person name="Pitluck S."/>
            <person name="Chertkov O."/>
            <person name="Brettin T."/>
            <person name="Bruce D."/>
            <person name="Han C."/>
            <person name="Tapia R."/>
            <person name="Gilna P."/>
            <person name="Schmutz J."/>
            <person name="Larimer F."/>
            <person name="Land M."/>
            <person name="Hauser L."/>
            <person name="Kyrpides N."/>
            <person name="Kim E."/>
            <person name="Stahl D."/>
            <person name="Richardson P."/>
        </authorList>
    </citation>
    <scope>NUCLEOTIDE SEQUENCE [LARGE SCALE GENOMIC DNA]</scope>
    <source>
        <strain evidence="7">EF01-2</strain>
    </source>
</reference>
<dbReference type="Pfam" id="PF22022">
    <property type="entry name" value="Phage_int_M"/>
    <property type="match status" value="1"/>
</dbReference>
<evidence type="ECO:0000256" key="3">
    <source>
        <dbReference type="ARBA" id="ARBA00023125"/>
    </source>
</evidence>
<dbReference type="GO" id="GO:0006310">
    <property type="term" value="P:DNA recombination"/>
    <property type="evidence" value="ECO:0007669"/>
    <property type="project" value="UniProtKB-KW"/>
</dbReference>
<dbReference type="PROSITE" id="PS51898">
    <property type="entry name" value="TYR_RECOMBINASE"/>
    <property type="match status" value="1"/>
</dbReference>
<sequence length="421" mass="48188">MLTDKHCKNALCPADKQRVRLSDAAGLYLEVSPSGSKRWFWKYRFDGREKRLALGVYPDVPLKDARTARDDARKQHQRGVDPVLERQLERLSNRSDPEATFEVVAREFHTTKKRSWSLEYARRWLERLEKDIFPWLGKLPLKQISAPMLLQALRRVEARGARELPHSLLEACGQTFRYGIATGRCDRNSAADLRGALRPVLTKHMAAILEPKEVRELMLAIRGYDGQLTTRVALYLSALLFQRPGNIRQMEWEEVDLEASMWKIPSEKMKRKKSEKLNGRPHLVPLARQAVAVLRDLQPLTGRGRYVFPAVVSPKRPMSENTVRVALRRMGFDNDTMTPHGFRAMARTLLVEWLNISSDVIEVQLAHRKSGPLGSAYDRAEFMVQRQTMMQSWADYLDALCEAHTGSGENAYQHESTVAAT</sequence>
<dbReference type="AlphaFoldDB" id="A1WLK0"/>
<proteinExistence type="inferred from homology"/>
<dbReference type="KEGG" id="vei:Veis_2767"/>
<dbReference type="PANTHER" id="PTHR30629:SF2">
    <property type="entry name" value="PROPHAGE INTEGRASE INTS-RELATED"/>
    <property type="match status" value="1"/>
</dbReference>
<gene>
    <name evidence="6" type="ordered locus">Veis_2767</name>
</gene>
<evidence type="ECO:0000256" key="2">
    <source>
        <dbReference type="ARBA" id="ARBA00022908"/>
    </source>
</evidence>
<dbReference type="InterPro" id="IPR038488">
    <property type="entry name" value="Integrase_DNA-bd_sf"/>
</dbReference>
<dbReference type="PANTHER" id="PTHR30629">
    <property type="entry name" value="PROPHAGE INTEGRASE"/>
    <property type="match status" value="1"/>
</dbReference>
<keyword evidence="7" id="KW-1185">Reference proteome</keyword>
<dbReference type="CDD" id="cd00801">
    <property type="entry name" value="INT_P4_C"/>
    <property type="match status" value="1"/>
</dbReference>
<dbReference type="eggNOG" id="COG0582">
    <property type="taxonomic scope" value="Bacteria"/>
</dbReference>
<keyword evidence="4" id="KW-0233">DNA recombination</keyword>
<dbReference type="InterPro" id="IPR002104">
    <property type="entry name" value="Integrase_catalytic"/>
</dbReference>
<evidence type="ECO:0000313" key="6">
    <source>
        <dbReference type="EMBL" id="ABM58507.1"/>
    </source>
</evidence>
<dbReference type="OrthoDB" id="9775880at2"/>
<dbReference type="EMBL" id="CP000542">
    <property type="protein sequence ID" value="ABM58507.1"/>
    <property type="molecule type" value="Genomic_DNA"/>
</dbReference>
<dbReference type="STRING" id="391735.Veis_2767"/>
<dbReference type="InterPro" id="IPR010998">
    <property type="entry name" value="Integrase_recombinase_N"/>
</dbReference>
<evidence type="ECO:0000313" key="7">
    <source>
        <dbReference type="Proteomes" id="UP000000374"/>
    </source>
</evidence>
<dbReference type="InterPro" id="IPR053876">
    <property type="entry name" value="Phage_int_M"/>
</dbReference>
<dbReference type="Gene3D" id="1.10.150.130">
    <property type="match status" value="1"/>
</dbReference>
<dbReference type="Proteomes" id="UP000000374">
    <property type="component" value="Chromosome"/>
</dbReference>
<dbReference type="InterPro" id="IPR011010">
    <property type="entry name" value="DNA_brk_join_enz"/>
</dbReference>
<dbReference type="SUPFAM" id="SSF56349">
    <property type="entry name" value="DNA breaking-rejoining enzymes"/>
    <property type="match status" value="1"/>
</dbReference>
<organism evidence="6 7">
    <name type="scientific">Verminephrobacter eiseniae (strain EF01-2)</name>
    <dbReference type="NCBI Taxonomy" id="391735"/>
    <lineage>
        <taxon>Bacteria</taxon>
        <taxon>Pseudomonadati</taxon>
        <taxon>Pseudomonadota</taxon>
        <taxon>Betaproteobacteria</taxon>
        <taxon>Burkholderiales</taxon>
        <taxon>Comamonadaceae</taxon>
        <taxon>Verminephrobacter</taxon>
    </lineage>
</organism>
<dbReference type="GO" id="GO:0003677">
    <property type="term" value="F:DNA binding"/>
    <property type="evidence" value="ECO:0007669"/>
    <property type="project" value="UniProtKB-KW"/>
</dbReference>
<protein>
    <submittedName>
        <fullName evidence="6">Phage integrase family protein</fullName>
    </submittedName>
</protein>
<dbReference type="Pfam" id="PF13356">
    <property type="entry name" value="Arm-DNA-bind_3"/>
    <property type="match status" value="1"/>
</dbReference>
<dbReference type="Gene3D" id="3.30.160.390">
    <property type="entry name" value="Integrase, DNA-binding domain"/>
    <property type="match status" value="1"/>
</dbReference>
<keyword evidence="3" id="KW-0238">DNA-binding</keyword>
<dbReference type="GO" id="GO:0015074">
    <property type="term" value="P:DNA integration"/>
    <property type="evidence" value="ECO:0007669"/>
    <property type="project" value="UniProtKB-KW"/>
</dbReference>
<dbReference type="Pfam" id="PF00589">
    <property type="entry name" value="Phage_integrase"/>
    <property type="match status" value="1"/>
</dbReference>
<evidence type="ECO:0000259" key="5">
    <source>
        <dbReference type="PROSITE" id="PS51898"/>
    </source>
</evidence>
<dbReference type="InterPro" id="IPR025166">
    <property type="entry name" value="Integrase_DNA_bind_dom"/>
</dbReference>
<name>A1WLK0_VEREI</name>
<feature type="domain" description="Tyr recombinase" evidence="5">
    <location>
        <begin position="204"/>
        <end position="390"/>
    </location>
</feature>